<gene>
    <name evidence="2" type="ORF">Pmani_013734</name>
</gene>
<name>A0AAE1PWP0_9EUCA</name>
<proteinExistence type="predicted"/>
<feature type="compositionally biased region" description="Polar residues" evidence="1">
    <location>
        <begin position="29"/>
        <end position="60"/>
    </location>
</feature>
<dbReference type="Proteomes" id="UP001292094">
    <property type="component" value="Unassembled WGS sequence"/>
</dbReference>
<accession>A0AAE1PWP0</accession>
<sequence>MMENRESRRGEEKRENRESKRGEEEEITENGSLVASIHSQPSQSDSVTLTESHSVSQKTSEGGCAPLLSPSCTLDHRIPDTPNSSGRCTCLSYWNFSSHRASLKTCRCLGCVW</sequence>
<evidence type="ECO:0000313" key="3">
    <source>
        <dbReference type="Proteomes" id="UP001292094"/>
    </source>
</evidence>
<keyword evidence="3" id="KW-1185">Reference proteome</keyword>
<feature type="region of interest" description="Disordered" evidence="1">
    <location>
        <begin position="1"/>
        <end position="65"/>
    </location>
</feature>
<protein>
    <submittedName>
        <fullName evidence="2">Uncharacterized protein</fullName>
    </submittedName>
</protein>
<evidence type="ECO:0000256" key="1">
    <source>
        <dbReference type="SAM" id="MobiDB-lite"/>
    </source>
</evidence>
<feature type="compositionally biased region" description="Basic and acidic residues" evidence="1">
    <location>
        <begin position="1"/>
        <end position="23"/>
    </location>
</feature>
<evidence type="ECO:0000313" key="2">
    <source>
        <dbReference type="EMBL" id="KAK4315010.1"/>
    </source>
</evidence>
<organism evidence="2 3">
    <name type="scientific">Petrolisthes manimaculis</name>
    <dbReference type="NCBI Taxonomy" id="1843537"/>
    <lineage>
        <taxon>Eukaryota</taxon>
        <taxon>Metazoa</taxon>
        <taxon>Ecdysozoa</taxon>
        <taxon>Arthropoda</taxon>
        <taxon>Crustacea</taxon>
        <taxon>Multicrustacea</taxon>
        <taxon>Malacostraca</taxon>
        <taxon>Eumalacostraca</taxon>
        <taxon>Eucarida</taxon>
        <taxon>Decapoda</taxon>
        <taxon>Pleocyemata</taxon>
        <taxon>Anomura</taxon>
        <taxon>Galatheoidea</taxon>
        <taxon>Porcellanidae</taxon>
        <taxon>Petrolisthes</taxon>
    </lineage>
</organism>
<reference evidence="2" key="1">
    <citation type="submission" date="2023-11" db="EMBL/GenBank/DDBJ databases">
        <title>Genome assemblies of two species of porcelain crab, Petrolisthes cinctipes and Petrolisthes manimaculis (Anomura: Porcellanidae).</title>
        <authorList>
            <person name="Angst P."/>
        </authorList>
    </citation>
    <scope>NUCLEOTIDE SEQUENCE</scope>
    <source>
        <strain evidence="2">PB745_02</strain>
        <tissue evidence="2">Gill</tissue>
    </source>
</reference>
<dbReference type="EMBL" id="JAWZYT010001161">
    <property type="protein sequence ID" value="KAK4315010.1"/>
    <property type="molecule type" value="Genomic_DNA"/>
</dbReference>
<comment type="caution">
    <text evidence="2">The sequence shown here is derived from an EMBL/GenBank/DDBJ whole genome shotgun (WGS) entry which is preliminary data.</text>
</comment>
<dbReference type="AlphaFoldDB" id="A0AAE1PWP0"/>